<dbReference type="Pfam" id="PF12323">
    <property type="entry name" value="HTH_OrfB_IS605"/>
    <property type="match status" value="1"/>
</dbReference>
<sequence length="41" mass="4937">MEKAYKFRFYPTKTQITILNCTFGCVRYVYNHFLGLKQEAI</sequence>
<reference evidence="2 3" key="1">
    <citation type="submission" date="2010-02" db="EMBL/GenBank/DDBJ databases">
        <authorList>
            <person name="Weinstock G."/>
            <person name="Sodergren E."/>
            <person name="Clifton S."/>
            <person name="Fulton L."/>
            <person name="Fulton B."/>
            <person name="Courtney L."/>
            <person name="Fronick C."/>
            <person name="Harrison M."/>
            <person name="Strong C."/>
            <person name="Farmer C."/>
            <person name="Delahaunty K."/>
            <person name="Markovic C."/>
            <person name="Hall O."/>
            <person name="Minx P."/>
            <person name="Tomlinson C."/>
            <person name="Mitreva M."/>
            <person name="Nelson J."/>
            <person name="Hou S."/>
            <person name="Wollam A."/>
            <person name="Pepin K.H."/>
            <person name="Johnson M."/>
            <person name="Bhonagiri V."/>
            <person name="Zhang X."/>
            <person name="Suruliraj S."/>
            <person name="Warren W."/>
            <person name="Chinwalla A."/>
            <person name="Mardis E.R."/>
            <person name="Wilson R.K."/>
        </authorList>
    </citation>
    <scope>NUCLEOTIDE SEQUENCE [LARGE SCALE GENOMIC DNA]</scope>
    <source>
        <strain evidence="2 3">ATCC 33693</strain>
    </source>
</reference>
<dbReference type="Proteomes" id="UP000003748">
    <property type="component" value="Unassembled WGS sequence"/>
</dbReference>
<evidence type="ECO:0000313" key="2">
    <source>
        <dbReference type="EMBL" id="EFE85474.1"/>
    </source>
</evidence>
<dbReference type="InterPro" id="IPR021027">
    <property type="entry name" value="Transposase_put_HTH"/>
</dbReference>
<dbReference type="HOGENOM" id="CLU_032903_4_5_0"/>
<protein>
    <recommendedName>
        <fullName evidence="1">Transposase putative helix-turn-helix domain-containing protein</fullName>
    </recommendedName>
</protein>
<dbReference type="AlphaFoldDB" id="D4CYU9"/>
<proteinExistence type="predicted"/>
<evidence type="ECO:0000313" key="3">
    <source>
        <dbReference type="Proteomes" id="UP000003748"/>
    </source>
</evidence>
<evidence type="ECO:0000259" key="1">
    <source>
        <dbReference type="Pfam" id="PF12323"/>
    </source>
</evidence>
<gene>
    <name evidence="2" type="ORF">FUSPEROL_02614</name>
</gene>
<accession>D4CYU9</accession>
<comment type="caution">
    <text evidence="2">The sequence shown here is derived from an EMBL/GenBank/DDBJ whole genome shotgun (WGS) entry which is preliminary data.</text>
</comment>
<dbReference type="EMBL" id="ACJY01000131">
    <property type="protein sequence ID" value="EFE85474.1"/>
    <property type="molecule type" value="Genomic_DNA"/>
</dbReference>
<organism evidence="2 3">
    <name type="scientific">Fusobacterium periodonticum ATCC 33693</name>
    <dbReference type="NCBI Taxonomy" id="546275"/>
    <lineage>
        <taxon>Bacteria</taxon>
        <taxon>Fusobacteriati</taxon>
        <taxon>Fusobacteriota</taxon>
        <taxon>Fusobacteriia</taxon>
        <taxon>Fusobacteriales</taxon>
        <taxon>Fusobacteriaceae</taxon>
        <taxon>Fusobacterium</taxon>
    </lineage>
</organism>
<name>D4CYU9_9FUSO</name>
<feature type="domain" description="Transposase putative helix-turn-helix" evidence="1">
    <location>
        <begin position="1"/>
        <end position="40"/>
    </location>
</feature>